<dbReference type="Gene3D" id="1.20.1070.10">
    <property type="entry name" value="Rhodopsin 7-helix transmembrane proteins"/>
    <property type="match status" value="1"/>
</dbReference>
<accession>A0A9Q1HLI9</accession>
<dbReference type="InterPro" id="IPR000832">
    <property type="entry name" value="GPCR_2_secretin-like"/>
</dbReference>
<evidence type="ECO:0000313" key="7">
    <source>
        <dbReference type="EMBL" id="KAJ8049846.1"/>
    </source>
</evidence>
<dbReference type="EMBL" id="JAIZAY010000001">
    <property type="protein sequence ID" value="KAJ8049846.1"/>
    <property type="molecule type" value="Genomic_DNA"/>
</dbReference>
<feature type="transmembrane region" description="Helical" evidence="5">
    <location>
        <begin position="386"/>
        <end position="410"/>
    </location>
</feature>
<dbReference type="GO" id="GO:0004930">
    <property type="term" value="F:G protein-coupled receptor activity"/>
    <property type="evidence" value="ECO:0007669"/>
    <property type="project" value="InterPro"/>
</dbReference>
<comment type="subcellular location">
    <subcellularLocation>
        <location evidence="1">Membrane</location>
        <topology evidence="1">Multi-pass membrane protein</topology>
    </subcellularLocation>
</comment>
<reference evidence="7" key="1">
    <citation type="submission" date="2021-10" db="EMBL/GenBank/DDBJ databases">
        <title>Tropical sea cucumber genome reveals ecological adaptation and Cuvierian tubules defense mechanism.</title>
        <authorList>
            <person name="Chen T."/>
        </authorList>
    </citation>
    <scope>NUCLEOTIDE SEQUENCE</scope>
    <source>
        <strain evidence="7">Nanhai2018</strain>
        <tissue evidence="7">Muscle</tissue>
    </source>
</reference>
<dbReference type="GO" id="GO:0016020">
    <property type="term" value="C:membrane"/>
    <property type="evidence" value="ECO:0007669"/>
    <property type="project" value="UniProtKB-SubCell"/>
</dbReference>
<evidence type="ECO:0000256" key="2">
    <source>
        <dbReference type="ARBA" id="ARBA00022692"/>
    </source>
</evidence>
<dbReference type="PANTHER" id="PTHR45902:SF1">
    <property type="entry name" value="LATROPHILIN RECEPTOR-LIKE PROTEIN A"/>
    <property type="match status" value="1"/>
</dbReference>
<proteinExistence type="predicted"/>
<feature type="transmembrane region" description="Helical" evidence="5">
    <location>
        <begin position="508"/>
        <end position="528"/>
    </location>
</feature>
<keyword evidence="2 5" id="KW-0812">Transmembrane</keyword>
<comment type="caution">
    <text evidence="7">The sequence shown here is derived from an EMBL/GenBank/DDBJ whole genome shotgun (WGS) entry which is preliminary data.</text>
</comment>
<keyword evidence="8" id="KW-1185">Reference proteome</keyword>
<gene>
    <name evidence="7" type="ORF">HOLleu_02766</name>
</gene>
<dbReference type="InterPro" id="IPR053231">
    <property type="entry name" value="GPCR_LN-TM7"/>
</dbReference>
<feature type="transmembrane region" description="Helical" evidence="5">
    <location>
        <begin position="308"/>
        <end position="333"/>
    </location>
</feature>
<feature type="transmembrane region" description="Helical" evidence="5">
    <location>
        <begin position="434"/>
        <end position="460"/>
    </location>
</feature>
<dbReference type="PRINTS" id="PR00249">
    <property type="entry name" value="GPCRSECRETIN"/>
</dbReference>
<evidence type="ECO:0000256" key="1">
    <source>
        <dbReference type="ARBA" id="ARBA00004141"/>
    </source>
</evidence>
<evidence type="ECO:0000313" key="8">
    <source>
        <dbReference type="Proteomes" id="UP001152320"/>
    </source>
</evidence>
<feature type="transmembrane region" description="Helical" evidence="5">
    <location>
        <begin position="481"/>
        <end position="502"/>
    </location>
</feature>
<feature type="transmembrane region" description="Helical" evidence="5">
    <location>
        <begin position="277"/>
        <end position="301"/>
    </location>
</feature>
<dbReference type="AlphaFoldDB" id="A0A9Q1HLI9"/>
<dbReference type="CDD" id="cd15039">
    <property type="entry name" value="7tmB3_Methuselah-like"/>
    <property type="match status" value="1"/>
</dbReference>
<evidence type="ECO:0000256" key="3">
    <source>
        <dbReference type="ARBA" id="ARBA00022989"/>
    </source>
</evidence>
<dbReference type="PROSITE" id="PS50261">
    <property type="entry name" value="G_PROTEIN_RECEP_F2_4"/>
    <property type="match status" value="1"/>
</dbReference>
<dbReference type="Proteomes" id="UP001152320">
    <property type="component" value="Chromosome 1"/>
</dbReference>
<evidence type="ECO:0000256" key="4">
    <source>
        <dbReference type="ARBA" id="ARBA00023136"/>
    </source>
</evidence>
<protein>
    <submittedName>
        <fullName evidence="7">Adhesion G-protein coupled receptor D1</fullName>
    </submittedName>
</protein>
<dbReference type="PANTHER" id="PTHR45902">
    <property type="entry name" value="LATROPHILIN RECEPTOR-LIKE PROTEIN A"/>
    <property type="match status" value="1"/>
</dbReference>
<feature type="domain" description="G-protein coupled receptors family 2 profile 2" evidence="6">
    <location>
        <begin position="276"/>
        <end position="532"/>
    </location>
</feature>
<name>A0A9Q1HLI9_HOLLE</name>
<dbReference type="OrthoDB" id="6134459at2759"/>
<dbReference type="GO" id="GO:0007166">
    <property type="term" value="P:cell surface receptor signaling pathway"/>
    <property type="evidence" value="ECO:0007669"/>
    <property type="project" value="InterPro"/>
</dbReference>
<evidence type="ECO:0000256" key="5">
    <source>
        <dbReference type="SAM" id="Phobius"/>
    </source>
</evidence>
<organism evidence="7 8">
    <name type="scientific">Holothuria leucospilota</name>
    <name type="common">Black long sea cucumber</name>
    <name type="synonym">Mertensiothuria leucospilota</name>
    <dbReference type="NCBI Taxonomy" id="206669"/>
    <lineage>
        <taxon>Eukaryota</taxon>
        <taxon>Metazoa</taxon>
        <taxon>Echinodermata</taxon>
        <taxon>Eleutherozoa</taxon>
        <taxon>Echinozoa</taxon>
        <taxon>Holothuroidea</taxon>
        <taxon>Aspidochirotacea</taxon>
        <taxon>Aspidochirotida</taxon>
        <taxon>Holothuriidae</taxon>
        <taxon>Holothuria</taxon>
    </lineage>
</organism>
<feature type="transmembrane region" description="Helical" evidence="5">
    <location>
        <begin position="345"/>
        <end position="365"/>
    </location>
</feature>
<dbReference type="Pfam" id="PF00002">
    <property type="entry name" value="7tm_2"/>
    <property type="match status" value="1"/>
</dbReference>
<dbReference type="InterPro" id="IPR017981">
    <property type="entry name" value="GPCR_2-like_7TM"/>
</dbReference>
<keyword evidence="4 5" id="KW-0472">Membrane</keyword>
<keyword evidence="3 5" id="KW-1133">Transmembrane helix</keyword>
<sequence>MTCPDGYHLTERLCVETPQLDTDRSEACEQFALDINVGSFNMFGITCSSYVELMLDCLPRDFVLTYEKNSRHSNVSCNMKPGNPNVSVRAFTASVDVITKLLSHFDATVSPYNPSSFCNSFRFIEILVYCTSFQSNKILDCPLKWLNESRWRLKETSTREMLINSTSETIPVSEAMIQHYFLFSDDNERLMTQNISIARCKVGYVKSSCPLITLNVSLFTPDKSNTGVLVYSKNKTVKLTPDMYKILQNGSIQVCNVLKNTGIVKYTVLLEYSHLEIILSTAGICLSIICLSFTLVTYCVFQTLRSSLANILIMTLCACLFLAQILLIFAGFVSVSPPLCAVVTGLAHFVWLSVFTTSSMLGLTLSKTFSLSNQAVLTTQPSRTTVIWYLLICFGVPLIICGLLLVLFLLNGNTLGITYGSKGGCWIGGETVNLFAFGIPVAACLVVNLLLFLHVTVSICMQTRRSDRMRKSKQRSHFRELLIYVKIFMILGLTWIIGFAASFTNVQLLWYLFTILTSLQGVFIFLAFTVKSQTWRLWEERITASYSTISTSYNRVTYSANGKNTTKDNPIISV</sequence>
<keyword evidence="7" id="KW-0675">Receptor</keyword>
<evidence type="ECO:0000259" key="6">
    <source>
        <dbReference type="PROSITE" id="PS50261"/>
    </source>
</evidence>